<name>A0A7W3T5E6_9ACTN</name>
<keyword evidence="9" id="KW-1185">Reference proteome</keyword>
<organism evidence="8 9">
    <name type="scientific">Streptomyces calidiresistens</name>
    <dbReference type="NCBI Taxonomy" id="1485586"/>
    <lineage>
        <taxon>Bacteria</taxon>
        <taxon>Bacillati</taxon>
        <taxon>Actinomycetota</taxon>
        <taxon>Actinomycetes</taxon>
        <taxon>Kitasatosporales</taxon>
        <taxon>Streptomycetaceae</taxon>
        <taxon>Streptomyces</taxon>
    </lineage>
</organism>
<evidence type="ECO:0000256" key="4">
    <source>
        <dbReference type="ARBA" id="ARBA00022691"/>
    </source>
</evidence>
<evidence type="ECO:0000256" key="2">
    <source>
        <dbReference type="ARBA" id="ARBA00022603"/>
    </source>
</evidence>
<dbReference type="EC" id="2.1.1.297" evidence="1"/>
<evidence type="ECO:0000256" key="5">
    <source>
        <dbReference type="ARBA" id="ARBA00048391"/>
    </source>
</evidence>
<keyword evidence="3" id="KW-0808">Transferase</keyword>
<dbReference type="PANTHER" id="PTHR18895">
    <property type="entry name" value="HEMK METHYLTRANSFERASE"/>
    <property type="match status" value="1"/>
</dbReference>
<evidence type="ECO:0000313" key="8">
    <source>
        <dbReference type="EMBL" id="MBB0231265.1"/>
    </source>
</evidence>
<dbReference type="SUPFAM" id="SSF53335">
    <property type="entry name" value="S-adenosyl-L-methionine-dependent methyltransferases"/>
    <property type="match status" value="1"/>
</dbReference>
<protein>
    <recommendedName>
        <fullName evidence="1">peptide chain release factor N(5)-glutamine methyltransferase</fullName>
        <ecNumber evidence="1">2.1.1.297</ecNumber>
    </recommendedName>
</protein>
<dbReference type="NCBIfam" id="TIGR00536">
    <property type="entry name" value="hemK_fam"/>
    <property type="match status" value="1"/>
</dbReference>
<dbReference type="GO" id="GO:0102559">
    <property type="term" value="F:peptide chain release factor N(5)-glutamine methyltransferase activity"/>
    <property type="evidence" value="ECO:0007669"/>
    <property type="project" value="UniProtKB-EC"/>
</dbReference>
<keyword evidence="2" id="KW-0489">Methyltransferase</keyword>
<dbReference type="Gene3D" id="3.40.50.150">
    <property type="entry name" value="Vaccinia Virus protein VP39"/>
    <property type="match status" value="1"/>
</dbReference>
<reference evidence="9" key="1">
    <citation type="submission" date="2019-10" db="EMBL/GenBank/DDBJ databases">
        <title>Streptomyces sp. nov., a novel actinobacterium isolated from alkaline environment.</title>
        <authorList>
            <person name="Golinska P."/>
        </authorList>
    </citation>
    <scope>NUCLEOTIDE SEQUENCE [LARGE SCALE GENOMIC DNA]</scope>
    <source>
        <strain evidence="9">DSM 42108</strain>
    </source>
</reference>
<dbReference type="InterPro" id="IPR022446">
    <property type="entry name" value="MeTrfrase_put"/>
</dbReference>
<dbReference type="GO" id="GO:0032259">
    <property type="term" value="P:methylation"/>
    <property type="evidence" value="ECO:0007669"/>
    <property type="project" value="UniProtKB-KW"/>
</dbReference>
<comment type="caution">
    <text evidence="8">The sequence shown here is derived from an EMBL/GenBank/DDBJ whole genome shotgun (WGS) entry which is preliminary data.</text>
</comment>
<evidence type="ECO:0000313" key="9">
    <source>
        <dbReference type="Proteomes" id="UP000530234"/>
    </source>
</evidence>
<feature type="compositionally biased region" description="Pro residues" evidence="6">
    <location>
        <begin position="1"/>
        <end position="10"/>
    </location>
</feature>
<evidence type="ECO:0000256" key="1">
    <source>
        <dbReference type="ARBA" id="ARBA00012771"/>
    </source>
</evidence>
<feature type="non-terminal residue" evidence="8">
    <location>
        <position position="1"/>
    </location>
</feature>
<dbReference type="InterPro" id="IPR004556">
    <property type="entry name" value="HemK-like"/>
</dbReference>
<dbReference type="InterPro" id="IPR029063">
    <property type="entry name" value="SAM-dependent_MTases_sf"/>
</dbReference>
<dbReference type="AlphaFoldDB" id="A0A7W3T5E6"/>
<sequence>LPPPPEPLPGDAPWTDGGAEPVHAPGEDGEPPGGDPPDPGVVARLRRAGCVFAEEEARLLIAAAPDPAELDTLIGRRTTGEPLEHVIGRARFGGLWIAVDPGVFVPRRRTEFLLERAVALLRPGAVVVDLCCGSGALGAALLARGERLELHAADLDPTAVRCARRNLAALGAHRVHRGDLFEALPSGLRGRIDVLVANVPYVPTEEIALLPGEARDHEARTALDGGRDGLDVLRRVVAGAARWLAPGGRLLVETGERQRAGALDVVAEHGLLPDAVTSEEHGTTVVTGTRPNRSP</sequence>
<evidence type="ECO:0000259" key="7">
    <source>
        <dbReference type="Pfam" id="PF05175"/>
    </source>
</evidence>
<evidence type="ECO:0000256" key="6">
    <source>
        <dbReference type="SAM" id="MobiDB-lite"/>
    </source>
</evidence>
<dbReference type="InterPro" id="IPR007848">
    <property type="entry name" value="Small_mtfrase_dom"/>
</dbReference>
<dbReference type="PANTHER" id="PTHR18895:SF74">
    <property type="entry name" value="MTRF1L RELEASE FACTOR GLUTAMINE METHYLTRANSFERASE"/>
    <property type="match status" value="1"/>
</dbReference>
<gene>
    <name evidence="8" type="ORF">FOE67_17555</name>
</gene>
<comment type="catalytic activity">
    <reaction evidence="5">
        <text>L-glutaminyl-[peptide chain release factor] + S-adenosyl-L-methionine = N(5)-methyl-L-glutaminyl-[peptide chain release factor] + S-adenosyl-L-homocysteine + H(+)</text>
        <dbReference type="Rhea" id="RHEA:42896"/>
        <dbReference type="Rhea" id="RHEA-COMP:10271"/>
        <dbReference type="Rhea" id="RHEA-COMP:10272"/>
        <dbReference type="ChEBI" id="CHEBI:15378"/>
        <dbReference type="ChEBI" id="CHEBI:30011"/>
        <dbReference type="ChEBI" id="CHEBI:57856"/>
        <dbReference type="ChEBI" id="CHEBI:59789"/>
        <dbReference type="ChEBI" id="CHEBI:61891"/>
        <dbReference type="EC" id="2.1.1.297"/>
    </reaction>
</comment>
<dbReference type="InterPro" id="IPR050320">
    <property type="entry name" value="N5-glutamine_MTase"/>
</dbReference>
<accession>A0A7W3T5E6</accession>
<feature type="region of interest" description="Disordered" evidence="6">
    <location>
        <begin position="1"/>
        <end position="39"/>
    </location>
</feature>
<dbReference type="Pfam" id="PF05175">
    <property type="entry name" value="MTS"/>
    <property type="match status" value="1"/>
</dbReference>
<keyword evidence="4" id="KW-0949">S-adenosyl-L-methionine</keyword>
<proteinExistence type="predicted"/>
<dbReference type="EMBL" id="VKHS01000469">
    <property type="protein sequence ID" value="MBB0231265.1"/>
    <property type="molecule type" value="Genomic_DNA"/>
</dbReference>
<feature type="domain" description="Methyltransferase small" evidence="7">
    <location>
        <begin position="97"/>
        <end position="206"/>
    </location>
</feature>
<dbReference type="CDD" id="cd02440">
    <property type="entry name" value="AdoMet_MTases"/>
    <property type="match status" value="1"/>
</dbReference>
<evidence type="ECO:0000256" key="3">
    <source>
        <dbReference type="ARBA" id="ARBA00022679"/>
    </source>
</evidence>
<dbReference type="Proteomes" id="UP000530234">
    <property type="component" value="Unassembled WGS sequence"/>
</dbReference>
<dbReference type="NCBIfam" id="TIGR03704">
    <property type="entry name" value="PrmC_rel_meth"/>
    <property type="match status" value="1"/>
</dbReference>